<accession>A0A917ID12</accession>
<feature type="transmembrane region" description="Helical" evidence="1">
    <location>
        <begin position="386"/>
        <end position="409"/>
    </location>
</feature>
<sequence>MSGAALRRSAFPWLVIAGVLVAALSLRGPILSVTPVLRDIERAYGLDAATASLLTTFPVLMFAAITPVAAVVIRRAGAELALLACLVAVAVGTLIRALPGFGWMLAGMVVIGAGIAVGNVVIPVIIGRDVPPGKVATVTAAYTAALNGGSLLTTLTTASLAELTGWPLALLLWIVLTLLGLVLWGLHLWRDRIPGVRWDERFSGEAPPATGAVSLTGPIPVAPARRSVVRNPVVWLLVGAFAFQSSGYYGLSTWLPAMAGDLTAADPALAGALASVFQGVAIAGAFVVPALARYFPLAVPAAVVSACWVTLSAGMLLAPELYPLWVTVGGIAHAGGFVVIFTVMVGIARSDAEAASMSALVQGTAYVAGAAGGPILGAVHDATGGWVAPLAVTLSLAAGFSACVLTAVARARTPR</sequence>
<dbReference type="Gene3D" id="1.20.1250.20">
    <property type="entry name" value="MFS general substrate transporter like domains"/>
    <property type="match status" value="2"/>
</dbReference>
<feature type="transmembrane region" description="Helical" evidence="1">
    <location>
        <begin position="138"/>
        <end position="160"/>
    </location>
</feature>
<evidence type="ECO:0000313" key="3">
    <source>
        <dbReference type="Proteomes" id="UP000657592"/>
    </source>
</evidence>
<comment type="caution">
    <text evidence="2">The sequence shown here is derived from an EMBL/GenBank/DDBJ whole genome shotgun (WGS) entry which is preliminary data.</text>
</comment>
<dbReference type="InterPro" id="IPR036259">
    <property type="entry name" value="MFS_trans_sf"/>
</dbReference>
<feature type="transmembrane region" description="Helical" evidence="1">
    <location>
        <begin position="324"/>
        <end position="347"/>
    </location>
</feature>
<name>A0A917ID12_9MICO</name>
<feature type="transmembrane region" description="Helical" evidence="1">
    <location>
        <begin position="166"/>
        <end position="189"/>
    </location>
</feature>
<dbReference type="Pfam" id="PF07690">
    <property type="entry name" value="MFS_1"/>
    <property type="match status" value="1"/>
</dbReference>
<protein>
    <submittedName>
        <fullName evidence="2">MFS transporter</fullName>
    </submittedName>
</protein>
<feature type="transmembrane region" description="Helical" evidence="1">
    <location>
        <begin position="104"/>
        <end position="126"/>
    </location>
</feature>
<dbReference type="Proteomes" id="UP000657592">
    <property type="component" value="Unassembled WGS sequence"/>
</dbReference>
<keyword evidence="1" id="KW-1133">Transmembrane helix</keyword>
<evidence type="ECO:0000313" key="2">
    <source>
        <dbReference type="EMBL" id="GGH40228.1"/>
    </source>
</evidence>
<feature type="transmembrane region" description="Helical" evidence="1">
    <location>
        <begin position="359"/>
        <end position="380"/>
    </location>
</feature>
<proteinExistence type="predicted"/>
<dbReference type="PANTHER" id="PTHR23523:SF2">
    <property type="entry name" value="2-NITROIMIDAZOLE TRANSPORTER"/>
    <property type="match status" value="1"/>
</dbReference>
<dbReference type="AlphaFoldDB" id="A0A917ID12"/>
<dbReference type="InterPro" id="IPR011701">
    <property type="entry name" value="MFS"/>
</dbReference>
<dbReference type="SUPFAM" id="SSF103473">
    <property type="entry name" value="MFS general substrate transporter"/>
    <property type="match status" value="1"/>
</dbReference>
<keyword evidence="1" id="KW-0472">Membrane</keyword>
<dbReference type="RefSeq" id="WP_188755340.1">
    <property type="nucleotide sequence ID" value="NZ_BMJY01000003.1"/>
</dbReference>
<keyword evidence="3" id="KW-1185">Reference proteome</keyword>
<dbReference type="PANTHER" id="PTHR23523">
    <property type="match status" value="1"/>
</dbReference>
<gene>
    <name evidence="2" type="ORF">GCM10010921_11990</name>
</gene>
<reference evidence="2" key="2">
    <citation type="submission" date="2020-09" db="EMBL/GenBank/DDBJ databases">
        <authorList>
            <person name="Sun Q."/>
            <person name="Zhou Y."/>
        </authorList>
    </citation>
    <scope>NUCLEOTIDE SEQUENCE</scope>
    <source>
        <strain evidence="2">CGMCC 1.15794</strain>
    </source>
</reference>
<feature type="transmembrane region" description="Helical" evidence="1">
    <location>
        <begin position="233"/>
        <end position="251"/>
    </location>
</feature>
<feature type="transmembrane region" description="Helical" evidence="1">
    <location>
        <begin position="48"/>
        <end position="73"/>
    </location>
</feature>
<dbReference type="InterPro" id="IPR052524">
    <property type="entry name" value="MFS_Cyanate_Porter"/>
</dbReference>
<evidence type="ECO:0000256" key="1">
    <source>
        <dbReference type="SAM" id="Phobius"/>
    </source>
</evidence>
<feature type="transmembrane region" description="Helical" evidence="1">
    <location>
        <begin position="271"/>
        <end position="292"/>
    </location>
</feature>
<feature type="transmembrane region" description="Helical" evidence="1">
    <location>
        <begin position="299"/>
        <end position="318"/>
    </location>
</feature>
<feature type="transmembrane region" description="Helical" evidence="1">
    <location>
        <begin position="80"/>
        <end position="98"/>
    </location>
</feature>
<reference evidence="2" key="1">
    <citation type="journal article" date="2014" name="Int. J. Syst. Evol. Microbiol.">
        <title>Complete genome sequence of Corynebacterium casei LMG S-19264T (=DSM 44701T), isolated from a smear-ripened cheese.</title>
        <authorList>
            <consortium name="US DOE Joint Genome Institute (JGI-PGF)"/>
            <person name="Walter F."/>
            <person name="Albersmeier A."/>
            <person name="Kalinowski J."/>
            <person name="Ruckert C."/>
        </authorList>
    </citation>
    <scope>NUCLEOTIDE SEQUENCE</scope>
    <source>
        <strain evidence="2">CGMCC 1.15794</strain>
    </source>
</reference>
<keyword evidence="1" id="KW-0812">Transmembrane</keyword>
<dbReference type="EMBL" id="BMJY01000003">
    <property type="protein sequence ID" value="GGH40228.1"/>
    <property type="molecule type" value="Genomic_DNA"/>
</dbReference>
<dbReference type="GO" id="GO:0022857">
    <property type="term" value="F:transmembrane transporter activity"/>
    <property type="evidence" value="ECO:0007669"/>
    <property type="project" value="InterPro"/>
</dbReference>
<organism evidence="2 3">
    <name type="scientific">Microbacterium album</name>
    <dbReference type="NCBI Taxonomy" id="2053191"/>
    <lineage>
        <taxon>Bacteria</taxon>
        <taxon>Bacillati</taxon>
        <taxon>Actinomycetota</taxon>
        <taxon>Actinomycetes</taxon>
        <taxon>Micrococcales</taxon>
        <taxon>Microbacteriaceae</taxon>
        <taxon>Microbacterium</taxon>
    </lineage>
</organism>